<keyword evidence="1" id="KW-0812">Transmembrane</keyword>
<dbReference type="AlphaFoldDB" id="H0UP59"/>
<keyword evidence="3" id="KW-1185">Reference proteome</keyword>
<dbReference type="Pfam" id="PF11209">
    <property type="entry name" value="LmeA"/>
    <property type="match status" value="1"/>
</dbReference>
<sequence>MNPLKLKFKNQQGGLENPKSSVKRAYMLLTAGIIAVLFGTIHLSPWGSQALAGEDRILSGDFSPSSQGEALLKDLVRSLLPEEMVVVLDQEPTNGEARHMYILARGAKAAGVRVDQIAMEAFFVKINPKGDEGGYPFTAIEGLFQCSVTDQDVNRFLKDAIMGSGENSWKGLNVEFQDGRLRASGTFCSKGISAVVRLDGALSIKDQSAVELKDYTVKVNGSETQMEEIRKAIRDAQPLLDLSGMPFPVKLKRISAAQGALTLGTEKEPAEFQGIRYVYQR</sequence>
<accession>H0UP59</accession>
<dbReference type="HOGENOM" id="CLU_083811_0_0_0"/>
<dbReference type="Proteomes" id="UP000005730">
    <property type="component" value="Chromosome"/>
</dbReference>
<gene>
    <name evidence="2" type="ORF">TheveDRAFT_0302</name>
</gene>
<name>H0UP59_9BACT</name>
<evidence type="ECO:0000313" key="2">
    <source>
        <dbReference type="EMBL" id="EHM09472.1"/>
    </source>
</evidence>
<dbReference type="eggNOG" id="ENOG5032WDR">
    <property type="taxonomic scope" value="Bacteria"/>
</dbReference>
<keyword evidence="1" id="KW-0472">Membrane</keyword>
<evidence type="ECO:0000313" key="3">
    <source>
        <dbReference type="Proteomes" id="UP000005730"/>
    </source>
</evidence>
<keyword evidence="1" id="KW-1133">Transmembrane helix</keyword>
<evidence type="ECO:0000256" key="1">
    <source>
        <dbReference type="SAM" id="Phobius"/>
    </source>
</evidence>
<proteinExistence type="predicted"/>
<reference evidence="2 3" key="1">
    <citation type="submission" date="2011-10" db="EMBL/GenBank/DDBJ databases">
        <title>The Noncontiguous Finished genome of Thermanaerovibrio velox DSM 12556.</title>
        <authorList>
            <consortium name="US DOE Joint Genome Institute (JGI-PGF)"/>
            <person name="Lucas S."/>
            <person name="Copeland A."/>
            <person name="Lapidus A."/>
            <person name="Glavina del Rio T."/>
            <person name="Dalin E."/>
            <person name="Tice H."/>
            <person name="Bruce D."/>
            <person name="Goodwin L."/>
            <person name="Pitluck S."/>
            <person name="Peters L."/>
            <person name="Mikhailova N."/>
            <person name="Teshima H."/>
            <person name="Kyrpides N."/>
            <person name="Mavromatis K."/>
            <person name="Ivanova N."/>
            <person name="Markowitz V."/>
            <person name="Cheng J.-F."/>
            <person name="Hugenholtz P."/>
            <person name="Woyke T."/>
            <person name="Wu D."/>
            <person name="Spring S."/>
            <person name="Brambilla E.-M."/>
            <person name="Klenk H.-P."/>
            <person name="Eisen J.A."/>
        </authorList>
    </citation>
    <scope>NUCLEOTIDE SEQUENCE [LARGE SCALE GENOMIC DNA]</scope>
    <source>
        <strain evidence="2 3">DSM 12556</strain>
    </source>
</reference>
<protein>
    <submittedName>
        <fullName evidence="2">Uncharacterized protein</fullName>
    </submittedName>
</protein>
<dbReference type="EMBL" id="CM001377">
    <property type="protein sequence ID" value="EHM09472.1"/>
    <property type="molecule type" value="Genomic_DNA"/>
</dbReference>
<organism evidence="2 3">
    <name type="scientific">Thermanaerovibrio velox DSM 12556</name>
    <dbReference type="NCBI Taxonomy" id="926567"/>
    <lineage>
        <taxon>Bacteria</taxon>
        <taxon>Thermotogati</taxon>
        <taxon>Synergistota</taxon>
        <taxon>Synergistia</taxon>
        <taxon>Synergistales</taxon>
        <taxon>Synergistaceae</taxon>
        <taxon>Thermanaerovibrio</taxon>
    </lineage>
</organism>
<dbReference type="InterPro" id="IPR021373">
    <property type="entry name" value="DUF2993"/>
</dbReference>
<feature type="transmembrane region" description="Helical" evidence="1">
    <location>
        <begin position="25"/>
        <end position="46"/>
    </location>
</feature>
<dbReference type="RefSeq" id="WP_006582965.1">
    <property type="nucleotide sequence ID" value="NZ_CM001377.1"/>
</dbReference>